<protein>
    <submittedName>
        <fullName evidence="1">Uncharacterized protein</fullName>
    </submittedName>
</protein>
<evidence type="ECO:0000313" key="2">
    <source>
        <dbReference type="Proteomes" id="UP000256708"/>
    </source>
</evidence>
<name>A0A3D8L6F6_9BACT</name>
<evidence type="ECO:0000313" key="1">
    <source>
        <dbReference type="EMBL" id="RDV12978.1"/>
    </source>
</evidence>
<gene>
    <name evidence="1" type="ORF">DXT99_22185</name>
</gene>
<dbReference type="Proteomes" id="UP000256708">
    <property type="component" value="Unassembled WGS sequence"/>
</dbReference>
<comment type="caution">
    <text evidence="1">The sequence shown here is derived from an EMBL/GenBank/DDBJ whole genome shotgun (WGS) entry which is preliminary data.</text>
</comment>
<proteinExistence type="predicted"/>
<sequence>MAFIYDYIRQLDVCNLRAGEVSQCLLYIDHMSKSDPEIERSNGDIIEKLQDRLTILRKEKKTG</sequence>
<reference evidence="2" key="1">
    <citation type="submission" date="2018-08" db="EMBL/GenBank/DDBJ databases">
        <authorList>
            <person name="Liu Z.-W."/>
            <person name="Du Z.-J."/>
        </authorList>
    </citation>
    <scope>NUCLEOTIDE SEQUENCE [LARGE SCALE GENOMIC DNA]</scope>
    <source>
        <strain evidence="2">H4X</strain>
    </source>
</reference>
<dbReference type="RefSeq" id="WP_115567787.1">
    <property type="nucleotide sequence ID" value="NZ_QRGR01000031.1"/>
</dbReference>
<organism evidence="1 2">
    <name type="scientific">Pontibacter diazotrophicus</name>
    <dbReference type="NCBI Taxonomy" id="1400979"/>
    <lineage>
        <taxon>Bacteria</taxon>
        <taxon>Pseudomonadati</taxon>
        <taxon>Bacteroidota</taxon>
        <taxon>Cytophagia</taxon>
        <taxon>Cytophagales</taxon>
        <taxon>Hymenobacteraceae</taxon>
        <taxon>Pontibacter</taxon>
    </lineage>
</organism>
<keyword evidence="2" id="KW-1185">Reference proteome</keyword>
<dbReference type="AlphaFoldDB" id="A0A3D8L6F6"/>
<dbReference type="OrthoDB" id="9906884at2"/>
<dbReference type="EMBL" id="QRGR01000031">
    <property type="protein sequence ID" value="RDV12978.1"/>
    <property type="molecule type" value="Genomic_DNA"/>
</dbReference>
<accession>A0A3D8L6F6</accession>